<dbReference type="Pfam" id="PF12796">
    <property type="entry name" value="Ank_2"/>
    <property type="match status" value="1"/>
</dbReference>
<dbReference type="PROSITE" id="PS51318">
    <property type="entry name" value="TAT"/>
    <property type="match status" value="1"/>
</dbReference>
<dbReference type="SUPFAM" id="SSF48403">
    <property type="entry name" value="Ankyrin repeat"/>
    <property type="match status" value="1"/>
</dbReference>
<dbReference type="InterPro" id="IPR006311">
    <property type="entry name" value="TAT_signal"/>
</dbReference>
<dbReference type="SMART" id="SM00248">
    <property type="entry name" value="ANK"/>
    <property type="match status" value="3"/>
</dbReference>
<dbReference type="RefSeq" id="WP_175503789.1">
    <property type="nucleotide sequence ID" value="NZ_CAURQT010000015.1"/>
</dbReference>
<feature type="region of interest" description="Disordered" evidence="4">
    <location>
        <begin position="213"/>
        <end position="247"/>
    </location>
</feature>
<evidence type="ECO:0000256" key="1">
    <source>
        <dbReference type="ARBA" id="ARBA00022737"/>
    </source>
</evidence>
<keyword evidence="7" id="KW-1185">Reference proteome</keyword>
<evidence type="ECO:0000256" key="5">
    <source>
        <dbReference type="SAM" id="SignalP"/>
    </source>
</evidence>
<dbReference type="PRINTS" id="PR01415">
    <property type="entry name" value="ANKYRIN"/>
</dbReference>
<dbReference type="KEGG" id="aant:HUK68_08435"/>
<dbReference type="Gene3D" id="1.25.40.20">
    <property type="entry name" value="Ankyrin repeat-containing domain"/>
    <property type="match status" value="2"/>
</dbReference>
<dbReference type="InterPro" id="IPR036770">
    <property type="entry name" value="Ankyrin_rpt-contain_sf"/>
</dbReference>
<proteinExistence type="predicted"/>
<evidence type="ECO:0000256" key="2">
    <source>
        <dbReference type="ARBA" id="ARBA00023043"/>
    </source>
</evidence>
<reference evidence="6 7" key="1">
    <citation type="submission" date="2020-06" db="EMBL/GenBank/DDBJ databases">
        <title>Acidovorax antarctica sp. nov., isolated from Corinth ice sheet soil, Antarctic Fields Peninsula.</title>
        <authorList>
            <person name="Xu Q."/>
            <person name="Peng F."/>
        </authorList>
    </citation>
    <scope>NUCLEOTIDE SEQUENCE [LARGE SCALE GENOMIC DNA]</scope>
    <source>
        <strain evidence="6 7">16-35-5</strain>
    </source>
</reference>
<dbReference type="PANTHER" id="PTHR24171:SF8">
    <property type="entry name" value="BRCA1-ASSOCIATED RING DOMAIN PROTEIN 1"/>
    <property type="match status" value="1"/>
</dbReference>
<evidence type="ECO:0000256" key="3">
    <source>
        <dbReference type="PROSITE-ProRule" id="PRU00023"/>
    </source>
</evidence>
<dbReference type="EMBL" id="CP054840">
    <property type="protein sequence ID" value="QKV52912.1"/>
    <property type="molecule type" value="Genomic_DNA"/>
</dbReference>
<feature type="chain" id="PRO_5026954474" evidence="5">
    <location>
        <begin position="28"/>
        <end position="247"/>
    </location>
</feature>
<evidence type="ECO:0000256" key="4">
    <source>
        <dbReference type="SAM" id="MobiDB-lite"/>
    </source>
</evidence>
<sequence>MNRWHTRRRWLQAATLAAATAAGMAQADDQVDFERALIRDNHRAMLDLIFRGVDPNTRDSRGRPGLVAALHRDSLRVFDVLLKAPGIRLDETSDQGESALMMAALKGHLEIVRTLLDRGASVNNEGWNALHYATSAALPDSLAIVQLLVRKGARVDAPSPNGTTALMMAAQYGSEDVVAQLLKYGADPLAKNQRGWTAVDFARQASREYLVESLTRAQQRQRSSPAQPQQQQQPQQQPQQQQRRPGW</sequence>
<feature type="compositionally biased region" description="Low complexity" evidence="4">
    <location>
        <begin position="216"/>
        <end position="247"/>
    </location>
</feature>
<organism evidence="6 7">
    <name type="scientific">Comamonas antarctica</name>
    <dbReference type="NCBI Taxonomy" id="2743470"/>
    <lineage>
        <taxon>Bacteria</taxon>
        <taxon>Pseudomonadati</taxon>
        <taxon>Pseudomonadota</taxon>
        <taxon>Betaproteobacteria</taxon>
        <taxon>Burkholderiales</taxon>
        <taxon>Comamonadaceae</taxon>
        <taxon>Comamonas</taxon>
    </lineage>
</organism>
<feature type="repeat" description="ANK" evidence="3">
    <location>
        <begin position="95"/>
        <end position="127"/>
    </location>
</feature>
<feature type="signal peptide" evidence="5">
    <location>
        <begin position="1"/>
        <end position="27"/>
    </location>
</feature>
<dbReference type="AlphaFoldDB" id="A0A6N1X4I4"/>
<keyword evidence="5" id="KW-0732">Signal</keyword>
<evidence type="ECO:0000313" key="6">
    <source>
        <dbReference type="EMBL" id="QKV52912.1"/>
    </source>
</evidence>
<dbReference type="PROSITE" id="PS50088">
    <property type="entry name" value="ANK_REPEAT"/>
    <property type="match status" value="3"/>
</dbReference>
<keyword evidence="1" id="KW-0677">Repeat</keyword>
<keyword evidence="2 3" id="KW-0040">ANK repeat</keyword>
<dbReference type="InterPro" id="IPR002110">
    <property type="entry name" value="Ankyrin_rpt"/>
</dbReference>
<dbReference type="Proteomes" id="UP000509579">
    <property type="component" value="Chromosome"/>
</dbReference>
<feature type="repeat" description="ANK" evidence="3">
    <location>
        <begin position="125"/>
        <end position="160"/>
    </location>
</feature>
<protein>
    <submittedName>
        <fullName evidence="6">Ankyrin repeat domain-containing protein</fullName>
    </submittedName>
</protein>
<gene>
    <name evidence="6" type="ORF">HUK68_08435</name>
</gene>
<dbReference type="Pfam" id="PF00023">
    <property type="entry name" value="Ank"/>
    <property type="match status" value="1"/>
</dbReference>
<evidence type="ECO:0000313" key="7">
    <source>
        <dbReference type="Proteomes" id="UP000509579"/>
    </source>
</evidence>
<dbReference type="PANTHER" id="PTHR24171">
    <property type="entry name" value="ANKYRIN REPEAT DOMAIN-CONTAINING PROTEIN 39-RELATED"/>
    <property type="match status" value="1"/>
</dbReference>
<feature type="repeat" description="ANK" evidence="3">
    <location>
        <begin position="161"/>
        <end position="193"/>
    </location>
</feature>
<accession>A0A6N1X4I4</accession>
<name>A0A6N1X4I4_9BURK</name>
<dbReference type="PROSITE" id="PS50297">
    <property type="entry name" value="ANK_REP_REGION"/>
    <property type="match status" value="3"/>
</dbReference>